<accession>A0ABX6QQW0</accession>
<evidence type="ECO:0000313" key="4">
    <source>
        <dbReference type="Proteomes" id="UP000308530"/>
    </source>
</evidence>
<protein>
    <submittedName>
        <fullName evidence="3">Uncharacterized protein</fullName>
    </submittedName>
</protein>
<evidence type="ECO:0000256" key="2">
    <source>
        <dbReference type="SAM" id="Phobius"/>
    </source>
</evidence>
<gene>
    <name evidence="3" type="ORF">FE840_016000</name>
</gene>
<feature type="region of interest" description="Disordered" evidence="1">
    <location>
        <begin position="1"/>
        <end position="24"/>
    </location>
</feature>
<keyword evidence="2" id="KW-0472">Membrane</keyword>
<keyword evidence="2" id="KW-1133">Transmembrane helix</keyword>
<evidence type="ECO:0000256" key="1">
    <source>
        <dbReference type="SAM" id="MobiDB-lite"/>
    </source>
</evidence>
<dbReference type="EMBL" id="CP058350">
    <property type="protein sequence ID" value="QLF70925.1"/>
    <property type="molecule type" value="Genomic_DNA"/>
</dbReference>
<organism evidence="3 4">
    <name type="scientific">Peteryoungia desertarenae</name>
    <dbReference type="NCBI Taxonomy" id="1813451"/>
    <lineage>
        <taxon>Bacteria</taxon>
        <taxon>Pseudomonadati</taxon>
        <taxon>Pseudomonadota</taxon>
        <taxon>Alphaproteobacteria</taxon>
        <taxon>Hyphomicrobiales</taxon>
        <taxon>Rhizobiaceae</taxon>
        <taxon>Peteryoungia</taxon>
    </lineage>
</organism>
<dbReference type="Proteomes" id="UP000308530">
    <property type="component" value="Chromosome"/>
</dbReference>
<sequence length="61" mass="6847">MFLDLQNYTPPPEPRQDRGTPKLTPRQQKTLITLIGINLFLLFIAPIGGATIISALIELMR</sequence>
<keyword evidence="2" id="KW-0812">Transmembrane</keyword>
<proteinExistence type="predicted"/>
<keyword evidence="4" id="KW-1185">Reference proteome</keyword>
<name>A0ABX6QQW0_9HYPH</name>
<reference evidence="3 4" key="1">
    <citation type="submission" date="2020-06" db="EMBL/GenBank/DDBJ databases">
        <title>Genome sequence of Rhizobium sp strain ADMK78.</title>
        <authorList>
            <person name="Rahi P."/>
        </authorList>
    </citation>
    <scope>NUCLEOTIDE SEQUENCE [LARGE SCALE GENOMIC DNA]</scope>
    <source>
        <strain evidence="3 4">ADMK78</strain>
    </source>
</reference>
<feature type="transmembrane region" description="Helical" evidence="2">
    <location>
        <begin position="31"/>
        <end position="57"/>
    </location>
</feature>
<dbReference type="RefSeq" id="WP_138286504.1">
    <property type="nucleotide sequence ID" value="NZ_CP058350.1"/>
</dbReference>
<evidence type="ECO:0000313" key="3">
    <source>
        <dbReference type="EMBL" id="QLF70925.1"/>
    </source>
</evidence>